<evidence type="ECO:0000313" key="2">
    <source>
        <dbReference type="EMBL" id="SUB58973.1"/>
    </source>
</evidence>
<feature type="compositionally biased region" description="Basic residues" evidence="1">
    <location>
        <begin position="1"/>
        <end position="11"/>
    </location>
</feature>
<dbReference type="Proteomes" id="UP000255417">
    <property type="component" value="Unassembled WGS sequence"/>
</dbReference>
<sequence length="155" mass="17068">MPGRGRKATPTKKKELSGNPGKRKLNKNEPEYGELSIDTPPPDSLEENGRIMWAFLLRELQPQGILFKTDLETLSNFCIAYQNRILAQKGISKYGVFVENANGGLSKNPAFTVLNEAMRQMATFGALLGLDPSSRSRLVGNADKDTGNPFAELLQ</sequence>
<organism evidence="2 3">
    <name type="scientific">Phocoenobacter uteri</name>
    <dbReference type="NCBI Taxonomy" id="146806"/>
    <lineage>
        <taxon>Bacteria</taxon>
        <taxon>Pseudomonadati</taxon>
        <taxon>Pseudomonadota</taxon>
        <taxon>Gammaproteobacteria</taxon>
        <taxon>Pasteurellales</taxon>
        <taxon>Pasteurellaceae</taxon>
        <taxon>Phocoenobacter</taxon>
    </lineage>
</organism>
<dbReference type="NCBIfam" id="TIGR01558">
    <property type="entry name" value="sm_term_P27"/>
    <property type="match status" value="1"/>
</dbReference>
<dbReference type="Pfam" id="PF05119">
    <property type="entry name" value="Terminase_4"/>
    <property type="match status" value="1"/>
</dbReference>
<evidence type="ECO:0000256" key="1">
    <source>
        <dbReference type="SAM" id="MobiDB-lite"/>
    </source>
</evidence>
<accession>A0A379C9K1</accession>
<protein>
    <submittedName>
        <fullName evidence="2">Phage terminase, small subunit</fullName>
    </submittedName>
</protein>
<feature type="region of interest" description="Disordered" evidence="1">
    <location>
        <begin position="1"/>
        <end position="43"/>
    </location>
</feature>
<dbReference type="InterPro" id="IPR006448">
    <property type="entry name" value="Phage_term_ssu_P27"/>
</dbReference>
<dbReference type="AlphaFoldDB" id="A0A379C9K1"/>
<keyword evidence="3" id="KW-1185">Reference proteome</keyword>
<reference evidence="2 3" key="1">
    <citation type="submission" date="2018-06" db="EMBL/GenBank/DDBJ databases">
        <authorList>
            <consortium name="Pathogen Informatics"/>
            <person name="Doyle S."/>
        </authorList>
    </citation>
    <scope>NUCLEOTIDE SEQUENCE [LARGE SCALE GENOMIC DNA]</scope>
    <source>
        <strain evidence="2 3">NCTC12872</strain>
    </source>
</reference>
<gene>
    <name evidence="2" type="ORF">NCTC12872_00944</name>
</gene>
<dbReference type="EMBL" id="UGTA01000001">
    <property type="protein sequence ID" value="SUB58973.1"/>
    <property type="molecule type" value="Genomic_DNA"/>
</dbReference>
<proteinExistence type="predicted"/>
<evidence type="ECO:0000313" key="3">
    <source>
        <dbReference type="Proteomes" id="UP000255417"/>
    </source>
</evidence>
<name>A0A379C9K1_9PAST</name>